<dbReference type="RefSeq" id="WP_133901524.1">
    <property type="nucleotide sequence ID" value="NZ_SOCP01000002.1"/>
</dbReference>
<dbReference type="Proteomes" id="UP000294927">
    <property type="component" value="Unassembled WGS sequence"/>
</dbReference>
<accession>A0A4R7W149</accession>
<comment type="caution">
    <text evidence="1">The sequence shown here is derived from an EMBL/GenBank/DDBJ whole genome shotgun (WGS) entry which is preliminary data.</text>
</comment>
<organism evidence="1 2">
    <name type="scientific">Actinophytocola oryzae</name>
    <dbReference type="NCBI Taxonomy" id="502181"/>
    <lineage>
        <taxon>Bacteria</taxon>
        <taxon>Bacillati</taxon>
        <taxon>Actinomycetota</taxon>
        <taxon>Actinomycetes</taxon>
        <taxon>Pseudonocardiales</taxon>
        <taxon>Pseudonocardiaceae</taxon>
    </lineage>
</organism>
<dbReference type="InterPro" id="IPR036390">
    <property type="entry name" value="WH_DNA-bd_sf"/>
</dbReference>
<name>A0A4R7W149_9PSEU</name>
<dbReference type="Pfam" id="PF11625">
    <property type="entry name" value="DUF3253"/>
    <property type="match status" value="1"/>
</dbReference>
<dbReference type="OrthoDB" id="34459at2"/>
<keyword evidence="2" id="KW-1185">Reference proteome</keyword>
<dbReference type="InterPro" id="IPR036388">
    <property type="entry name" value="WH-like_DNA-bd_sf"/>
</dbReference>
<dbReference type="InterPro" id="IPR021660">
    <property type="entry name" value="DUF3253"/>
</dbReference>
<gene>
    <name evidence="1" type="ORF">CLV71_102326</name>
</gene>
<proteinExistence type="predicted"/>
<dbReference type="SUPFAM" id="SSF46785">
    <property type="entry name" value="Winged helix' DNA-binding domain"/>
    <property type="match status" value="1"/>
</dbReference>
<dbReference type="EMBL" id="SOCP01000002">
    <property type="protein sequence ID" value="TDV56260.1"/>
    <property type="molecule type" value="Genomic_DNA"/>
</dbReference>
<sequence length="106" mass="11276">MADQGVARLRAELAAAGVKRLEGSTGDRLEVVILALARHRGPDSSICPSDAARAVGGAGWRDLMPDAREAARALARQHRVRVTSRGDVLSPDGEWTGPVRISVDPR</sequence>
<evidence type="ECO:0000313" key="2">
    <source>
        <dbReference type="Proteomes" id="UP000294927"/>
    </source>
</evidence>
<dbReference type="Gene3D" id="1.10.10.10">
    <property type="entry name" value="Winged helix-like DNA-binding domain superfamily/Winged helix DNA-binding domain"/>
    <property type="match status" value="1"/>
</dbReference>
<evidence type="ECO:0000313" key="1">
    <source>
        <dbReference type="EMBL" id="TDV56260.1"/>
    </source>
</evidence>
<reference evidence="1 2" key="1">
    <citation type="submission" date="2019-03" db="EMBL/GenBank/DDBJ databases">
        <title>Genomic Encyclopedia of Archaeal and Bacterial Type Strains, Phase II (KMG-II): from individual species to whole genera.</title>
        <authorList>
            <person name="Goeker M."/>
        </authorList>
    </citation>
    <scope>NUCLEOTIDE SEQUENCE [LARGE SCALE GENOMIC DNA]</scope>
    <source>
        <strain evidence="1 2">DSM 45499</strain>
    </source>
</reference>
<protein>
    <submittedName>
        <fullName evidence="1">Uncharacterized protein DUF3253</fullName>
    </submittedName>
</protein>
<dbReference type="AlphaFoldDB" id="A0A4R7W149"/>